<evidence type="ECO:0008006" key="3">
    <source>
        <dbReference type="Google" id="ProtNLM"/>
    </source>
</evidence>
<protein>
    <recommendedName>
        <fullName evidence="3">Transcriptional regulator</fullName>
    </recommendedName>
</protein>
<evidence type="ECO:0000313" key="1">
    <source>
        <dbReference type="EMBL" id="ASN04374.1"/>
    </source>
</evidence>
<name>A0A221M9P2_9BACI</name>
<sequence length="132" mass="15141">MWGTFILVFAAIWALQYVLTQIQVKHYRASIKEFAKLDSGYLGTGFYRKKLGTGALVMLVCDEQSQVVEAKVMKGITVFARFKSIDRLKGMKLEESKHADFLLMKEKNALEGAINMIEKEMNKRKENEAWIS</sequence>
<keyword evidence="2" id="KW-1185">Reference proteome</keyword>
<dbReference type="InterPro" id="IPR009693">
    <property type="entry name" value="Glucitol_operon_activator"/>
</dbReference>
<reference evidence="1 2" key="1">
    <citation type="journal article" date="2003" name="Int. J. Syst. Evol. Microbiol.">
        <title>Virgibacillus carmonensis sp. nov., Virgibacillus necropolis sp. nov. and Virgibacillus picturae sp. nov., three novel species isolated from deteriorated mural paintings, transfer of the species of the genus salibacillus to Virgibacillus, as Virgibacillus marismortui comb. nov. and Virgibacillus salexigens comb. nov., and emended description of the genus Virgibacillus.</title>
        <authorList>
            <person name="Heyrman J."/>
            <person name="Logan N.A."/>
            <person name="Busse H.J."/>
            <person name="Balcaen A."/>
            <person name="Lebbe L."/>
            <person name="Rodriguez-Diaz M."/>
            <person name="Swings J."/>
            <person name="De Vos P."/>
        </authorList>
    </citation>
    <scope>NUCLEOTIDE SEQUENCE [LARGE SCALE GENOMIC DNA]</scope>
    <source>
        <strain evidence="1 2">LMG 19488</strain>
    </source>
</reference>
<dbReference type="EMBL" id="CP022437">
    <property type="protein sequence ID" value="ASN04374.1"/>
    <property type="molecule type" value="Genomic_DNA"/>
</dbReference>
<organism evidence="1 2">
    <name type="scientific">Virgibacillus necropolis</name>
    <dbReference type="NCBI Taxonomy" id="163877"/>
    <lineage>
        <taxon>Bacteria</taxon>
        <taxon>Bacillati</taxon>
        <taxon>Bacillota</taxon>
        <taxon>Bacilli</taxon>
        <taxon>Bacillales</taxon>
        <taxon>Bacillaceae</taxon>
        <taxon>Virgibacillus</taxon>
    </lineage>
</organism>
<evidence type="ECO:0000313" key="2">
    <source>
        <dbReference type="Proteomes" id="UP000204391"/>
    </source>
</evidence>
<accession>A0A221M9P2</accession>
<proteinExistence type="predicted"/>
<dbReference type="KEGG" id="vne:CFK40_04795"/>
<dbReference type="RefSeq" id="WP_089531069.1">
    <property type="nucleotide sequence ID" value="NZ_CP022437.1"/>
</dbReference>
<dbReference type="OrthoDB" id="9096700at2"/>
<dbReference type="Proteomes" id="UP000204391">
    <property type="component" value="Chromosome"/>
</dbReference>
<dbReference type="AlphaFoldDB" id="A0A221M9P2"/>
<dbReference type="Pfam" id="PF06923">
    <property type="entry name" value="GutM"/>
    <property type="match status" value="1"/>
</dbReference>
<gene>
    <name evidence="1" type="ORF">CFK40_04795</name>
</gene>